<dbReference type="InterPro" id="IPR012171">
    <property type="entry name" value="Fatty_acid_desaturase"/>
</dbReference>
<dbReference type="CDD" id="cd03506">
    <property type="entry name" value="Delta6-FADS-like"/>
    <property type="match status" value="1"/>
</dbReference>
<evidence type="ECO:0000259" key="2">
    <source>
        <dbReference type="Pfam" id="PF00487"/>
    </source>
</evidence>
<evidence type="ECO:0000313" key="4">
    <source>
        <dbReference type="Proteomes" id="UP001058860"/>
    </source>
</evidence>
<dbReference type="PANTHER" id="PTHR19353">
    <property type="entry name" value="FATTY ACID DESATURASE 2"/>
    <property type="match status" value="1"/>
</dbReference>
<protein>
    <submittedName>
        <fullName evidence="3">Acyl-CoA desaturase</fullName>
    </submittedName>
</protein>
<dbReference type="RefSeq" id="WP_353866420.1">
    <property type="nucleotide sequence ID" value="NZ_CP088295.1"/>
</dbReference>
<keyword evidence="4" id="KW-1185">Reference proteome</keyword>
<gene>
    <name evidence="3" type="ORF">LRS13_10845</name>
</gene>
<dbReference type="EMBL" id="CP088295">
    <property type="protein sequence ID" value="UUY05984.1"/>
    <property type="molecule type" value="Genomic_DNA"/>
</dbReference>
<proteinExistence type="predicted"/>
<organism evidence="3 4">
    <name type="scientific">Svornostia abyssi</name>
    <dbReference type="NCBI Taxonomy" id="2898438"/>
    <lineage>
        <taxon>Bacteria</taxon>
        <taxon>Bacillati</taxon>
        <taxon>Actinomycetota</taxon>
        <taxon>Thermoleophilia</taxon>
        <taxon>Solirubrobacterales</taxon>
        <taxon>Baekduiaceae</taxon>
        <taxon>Svornostia</taxon>
    </lineage>
</organism>
<evidence type="ECO:0000313" key="3">
    <source>
        <dbReference type="EMBL" id="UUY05984.1"/>
    </source>
</evidence>
<name>A0ABY5PMR0_9ACTN</name>
<feature type="region of interest" description="Disordered" evidence="1">
    <location>
        <begin position="359"/>
        <end position="397"/>
    </location>
</feature>
<dbReference type="Proteomes" id="UP001058860">
    <property type="component" value="Chromosome"/>
</dbReference>
<evidence type="ECO:0000256" key="1">
    <source>
        <dbReference type="SAM" id="MobiDB-lite"/>
    </source>
</evidence>
<dbReference type="InterPro" id="IPR005804">
    <property type="entry name" value="FA_desaturase_dom"/>
</dbReference>
<dbReference type="PANTHER" id="PTHR19353:SF84">
    <property type="entry name" value="ACYL-COA DELTA-9-DESATURASE, DESB"/>
    <property type="match status" value="1"/>
</dbReference>
<sequence>MSTDTSASPLAHLTPEDIEEIGRELDAIRDEVMADLGEEDAAYIRKVIAAQRGLEIAGRGALLVSLFPPAWLAGTTMLSVAKILENMELGHNIMHGQWDWMRDPEIHSTTWEWDNVSSSDGWKHSHNFQHHTFTNVLGKDRDLGYTLLRIDPEQPWHPLHLFQPVTNTVLALFFEWGVAFYDLEIDEARAGKRPWSNVASDVKRLAKKATKQLSKDYLLWPALSGPSFLPAFLGNVTANAARNVWTHGVIFCGHFPDGVQTFDYTEDQLEAETRGDWYLRQLVGSANIDGSRAMHIMTGNLSYQIEHHLFPDLPSNRYAEVAPRVKEICERYDLPYVSGSLPKQYAQVVRKVVRMSFPGGGGAPPAPTARGRPPTRPPPWRRGRRAVACGSWRTPPR</sequence>
<feature type="domain" description="Fatty acid desaturase" evidence="2">
    <location>
        <begin position="70"/>
        <end position="338"/>
    </location>
</feature>
<accession>A0ABY5PMR0</accession>
<dbReference type="Pfam" id="PF00487">
    <property type="entry name" value="FA_desaturase"/>
    <property type="match status" value="1"/>
</dbReference>
<reference evidence="4" key="1">
    <citation type="submission" date="2021-11" db="EMBL/GenBank/DDBJ databases">
        <title>Cultivation dependent microbiological survey of springs from the worlds oldest radium mine currently devoted to the extraction of radon-saturated water.</title>
        <authorList>
            <person name="Kapinusova G."/>
            <person name="Smrhova T."/>
            <person name="Strejcek M."/>
            <person name="Suman J."/>
            <person name="Jani K."/>
            <person name="Pajer P."/>
            <person name="Uhlik O."/>
        </authorList>
    </citation>
    <scope>NUCLEOTIDE SEQUENCE [LARGE SCALE GENOMIC DNA]</scope>
    <source>
        <strain evidence="4">J379</strain>
    </source>
</reference>